<keyword evidence="3" id="KW-1185">Reference proteome</keyword>
<dbReference type="Pfam" id="PF11188">
    <property type="entry name" value="DUF2975"/>
    <property type="match status" value="1"/>
</dbReference>
<gene>
    <name evidence="2" type="ORF">ACFSYC_04225</name>
</gene>
<feature type="transmembrane region" description="Helical" evidence="1">
    <location>
        <begin position="262"/>
        <end position="285"/>
    </location>
</feature>
<reference evidence="3" key="1">
    <citation type="journal article" date="2019" name="Int. J. Syst. Evol. Microbiol.">
        <title>The Global Catalogue of Microorganisms (GCM) 10K type strain sequencing project: providing services to taxonomists for standard genome sequencing and annotation.</title>
        <authorList>
            <consortium name="The Broad Institute Genomics Platform"/>
            <consortium name="The Broad Institute Genome Sequencing Center for Infectious Disease"/>
            <person name="Wu L."/>
            <person name="Ma J."/>
        </authorList>
    </citation>
    <scope>NUCLEOTIDE SEQUENCE [LARGE SCALE GENOMIC DNA]</scope>
    <source>
        <strain evidence="3">KCTC 52232</strain>
    </source>
</reference>
<feature type="transmembrane region" description="Helical" evidence="1">
    <location>
        <begin position="306"/>
        <end position="325"/>
    </location>
</feature>
<accession>A0ABW5XLU1</accession>
<evidence type="ECO:0000313" key="2">
    <source>
        <dbReference type="EMBL" id="MFD2863886.1"/>
    </source>
</evidence>
<feature type="transmembrane region" description="Helical" evidence="1">
    <location>
        <begin position="12"/>
        <end position="30"/>
    </location>
</feature>
<dbReference type="InterPro" id="IPR021354">
    <property type="entry name" value="DUF2975"/>
</dbReference>
<protein>
    <submittedName>
        <fullName evidence="2">DUF2975 domain-containing protein</fullName>
    </submittedName>
</protein>
<organism evidence="2 3">
    <name type="scientific">Mucilaginibacter antarcticus</name>
    <dbReference type="NCBI Taxonomy" id="1855725"/>
    <lineage>
        <taxon>Bacteria</taxon>
        <taxon>Pseudomonadati</taxon>
        <taxon>Bacteroidota</taxon>
        <taxon>Sphingobacteriia</taxon>
        <taxon>Sphingobacteriales</taxon>
        <taxon>Sphingobacteriaceae</taxon>
        <taxon>Mucilaginibacter</taxon>
    </lineage>
</organism>
<keyword evidence="1" id="KW-0812">Transmembrane</keyword>
<comment type="caution">
    <text evidence="2">The sequence shown here is derived from an EMBL/GenBank/DDBJ whole genome shotgun (WGS) entry which is preliminary data.</text>
</comment>
<sequence>MTTTFKSRIAGYIIIAASVIFIAGYLHWLFTKASRPKGNPLSWSQNKMKPIDDIEYPDTLPYNKYIKLKDSVSTIRHLKNGSGELDLPMGQFIYLGTQVSLACDTCTYTWAKDRVMGAFFGSMMSPDAVPEPYGDQIQYYIKLHAFTIKKNYPQLEDDGIFYAEKGQGYLRTTYKDKTKAGLAARQINVVDEPVKFRYDIKDQSLLIPITKGQEKTFRVMSQIMLTIYVIGILTLLYLFLRFVYDTSRGKPFTRKNVNRLKIIALAVTTWPAVVLLINLSMRWIFSEYFTPQIILKGIIWEDSWSTFRLGILLTLLYGAFARATYLQEEQDLTV</sequence>
<dbReference type="Proteomes" id="UP001597601">
    <property type="component" value="Unassembled WGS sequence"/>
</dbReference>
<proteinExistence type="predicted"/>
<dbReference type="RefSeq" id="WP_377123865.1">
    <property type="nucleotide sequence ID" value="NZ_JBHUON010000003.1"/>
</dbReference>
<keyword evidence="1" id="KW-1133">Transmembrane helix</keyword>
<name>A0ABW5XLU1_9SPHI</name>
<feature type="transmembrane region" description="Helical" evidence="1">
    <location>
        <begin position="223"/>
        <end position="242"/>
    </location>
</feature>
<evidence type="ECO:0000256" key="1">
    <source>
        <dbReference type="SAM" id="Phobius"/>
    </source>
</evidence>
<dbReference type="EMBL" id="JBHUON010000003">
    <property type="protein sequence ID" value="MFD2863886.1"/>
    <property type="molecule type" value="Genomic_DNA"/>
</dbReference>
<evidence type="ECO:0000313" key="3">
    <source>
        <dbReference type="Proteomes" id="UP001597601"/>
    </source>
</evidence>
<keyword evidence="1" id="KW-0472">Membrane</keyword>